<comment type="caution">
    <text evidence="12">The sequence shown here is derived from an EMBL/GenBank/DDBJ whole genome shotgun (WGS) entry which is preliminary data.</text>
</comment>
<feature type="repeat" description="Solcar" evidence="9">
    <location>
        <begin position="78"/>
        <end position="170"/>
    </location>
</feature>
<dbReference type="GO" id="GO:0015228">
    <property type="term" value="F:coenzyme A transmembrane transporter activity"/>
    <property type="evidence" value="ECO:0007669"/>
    <property type="project" value="TreeGrafter"/>
</dbReference>
<keyword evidence="3 10" id="KW-0813">Transport</keyword>
<comment type="subcellular location">
    <subcellularLocation>
        <location evidence="1">Peroxisome membrane</location>
        <topology evidence="1">Multi-pass membrane protein</topology>
    </subcellularLocation>
</comment>
<keyword evidence="13" id="KW-1185">Reference proteome</keyword>
<feature type="repeat" description="Solcar" evidence="9">
    <location>
        <begin position="179"/>
        <end position="268"/>
    </location>
</feature>
<evidence type="ECO:0000256" key="1">
    <source>
        <dbReference type="ARBA" id="ARBA00004585"/>
    </source>
</evidence>
<reference evidence="12" key="1">
    <citation type="submission" date="2020-05" db="EMBL/GenBank/DDBJ databases">
        <title>Phylogenomic resolution of chytrid fungi.</title>
        <authorList>
            <person name="Stajich J.E."/>
            <person name="Amses K."/>
            <person name="Simmons R."/>
            <person name="Seto K."/>
            <person name="Myers J."/>
            <person name="Bonds A."/>
            <person name="Quandt C.A."/>
            <person name="Barry K."/>
            <person name="Liu P."/>
            <person name="Grigoriev I."/>
            <person name="Longcore J.E."/>
            <person name="James T.Y."/>
        </authorList>
    </citation>
    <scope>NUCLEOTIDE SEQUENCE</scope>
    <source>
        <strain evidence="12">JEL0318</strain>
    </source>
</reference>
<evidence type="ECO:0000256" key="11">
    <source>
        <dbReference type="SAM" id="Phobius"/>
    </source>
</evidence>
<evidence type="ECO:0000256" key="2">
    <source>
        <dbReference type="ARBA" id="ARBA00006375"/>
    </source>
</evidence>
<dbReference type="Proteomes" id="UP001212841">
    <property type="component" value="Unassembled WGS sequence"/>
</dbReference>
<evidence type="ECO:0000256" key="3">
    <source>
        <dbReference type="ARBA" id="ARBA00022448"/>
    </source>
</evidence>
<sequence>MALTYPLTTVSTRSQVSKTGISQLQAFQKILKEEGVKGFYSGISSGVFGIAFTQYVYYYWYEFVKAGLEKGAAAGRALTIGENMLTGAVAGALTAVLTNPIWVVNTRQVVRKDALDESGNPQKRQSTLSTALKILREEGVVGFWKGIFPALILVINPVIQFTVFERLKTYWSERKATSLNGFDFFLLGAVSKLAATSITYPYIVVKSRMQLKQSTDASERYTSVSDGFRKIIKQEGVKGLYKGIESKIVQSVLASAFTFAFKEELMSSAVWLLVLLKLREGKVVTAKS</sequence>
<evidence type="ECO:0000256" key="10">
    <source>
        <dbReference type="RuleBase" id="RU000488"/>
    </source>
</evidence>
<dbReference type="GO" id="GO:0051724">
    <property type="term" value="F:NAD transmembrane transporter activity"/>
    <property type="evidence" value="ECO:0007669"/>
    <property type="project" value="TreeGrafter"/>
</dbReference>
<dbReference type="GO" id="GO:0044610">
    <property type="term" value="F:FMN transmembrane transporter activity"/>
    <property type="evidence" value="ECO:0007669"/>
    <property type="project" value="TreeGrafter"/>
</dbReference>
<dbReference type="InterPro" id="IPR018108">
    <property type="entry name" value="MCP_transmembrane"/>
</dbReference>
<accession>A0AAD5S1L4</accession>
<dbReference type="InterPro" id="IPR023395">
    <property type="entry name" value="MCP_dom_sf"/>
</dbReference>
<dbReference type="GO" id="GO:0015217">
    <property type="term" value="F:ADP transmembrane transporter activity"/>
    <property type="evidence" value="ECO:0007669"/>
    <property type="project" value="TreeGrafter"/>
</dbReference>
<dbReference type="GO" id="GO:0015230">
    <property type="term" value="F:FAD transmembrane transporter activity"/>
    <property type="evidence" value="ECO:0007669"/>
    <property type="project" value="TreeGrafter"/>
</dbReference>
<evidence type="ECO:0000256" key="5">
    <source>
        <dbReference type="ARBA" id="ARBA00022737"/>
    </source>
</evidence>
<organism evidence="12 13">
    <name type="scientific">Rhizophlyctis rosea</name>
    <dbReference type="NCBI Taxonomy" id="64517"/>
    <lineage>
        <taxon>Eukaryota</taxon>
        <taxon>Fungi</taxon>
        <taxon>Fungi incertae sedis</taxon>
        <taxon>Chytridiomycota</taxon>
        <taxon>Chytridiomycota incertae sedis</taxon>
        <taxon>Chytridiomycetes</taxon>
        <taxon>Rhizophlyctidales</taxon>
        <taxon>Rhizophlyctidaceae</taxon>
        <taxon>Rhizophlyctis</taxon>
    </lineage>
</organism>
<comment type="similarity">
    <text evidence="2 10">Belongs to the mitochondrial carrier (TC 2.A.29) family.</text>
</comment>
<feature type="transmembrane region" description="Helical" evidence="11">
    <location>
        <begin position="39"/>
        <end position="60"/>
    </location>
</feature>
<feature type="repeat" description="Solcar" evidence="9">
    <location>
        <begin position="1"/>
        <end position="67"/>
    </location>
</feature>
<gene>
    <name evidence="12" type="ORF">HK097_005501</name>
</gene>
<name>A0AAD5S1L4_9FUNG</name>
<evidence type="ECO:0000256" key="8">
    <source>
        <dbReference type="ARBA" id="ARBA00023140"/>
    </source>
</evidence>
<evidence type="ECO:0000256" key="7">
    <source>
        <dbReference type="ARBA" id="ARBA00023136"/>
    </source>
</evidence>
<dbReference type="PANTHER" id="PTHR45939:SF5">
    <property type="entry name" value="PEROXISOMAL MEMBRANE PROTEIN PMP34"/>
    <property type="match status" value="1"/>
</dbReference>
<dbReference type="GO" id="GO:0005778">
    <property type="term" value="C:peroxisomal membrane"/>
    <property type="evidence" value="ECO:0007669"/>
    <property type="project" value="UniProtKB-SubCell"/>
</dbReference>
<keyword evidence="8" id="KW-0576">Peroxisome</keyword>
<evidence type="ECO:0000313" key="12">
    <source>
        <dbReference type="EMBL" id="KAJ3031164.1"/>
    </source>
</evidence>
<keyword evidence="5" id="KW-0677">Repeat</keyword>
<dbReference type="GO" id="GO:0080122">
    <property type="term" value="F:AMP transmembrane transporter activity"/>
    <property type="evidence" value="ECO:0007669"/>
    <property type="project" value="TreeGrafter"/>
</dbReference>
<dbReference type="PROSITE" id="PS50920">
    <property type="entry name" value="SOLCAR"/>
    <property type="match status" value="3"/>
</dbReference>
<dbReference type="SUPFAM" id="SSF103506">
    <property type="entry name" value="Mitochondrial carrier"/>
    <property type="match status" value="1"/>
</dbReference>
<dbReference type="PANTHER" id="PTHR45939">
    <property type="entry name" value="PEROXISOMAL MEMBRANE PROTEIN PMP34-RELATED"/>
    <property type="match status" value="1"/>
</dbReference>
<dbReference type="InterPro" id="IPR052217">
    <property type="entry name" value="Mito/Peroxisomal_Carrier"/>
</dbReference>
<evidence type="ECO:0000256" key="6">
    <source>
        <dbReference type="ARBA" id="ARBA00022989"/>
    </source>
</evidence>
<dbReference type="Pfam" id="PF00153">
    <property type="entry name" value="Mito_carr"/>
    <property type="match status" value="3"/>
</dbReference>
<feature type="transmembrane region" description="Helical" evidence="11">
    <location>
        <begin position="143"/>
        <end position="164"/>
    </location>
</feature>
<keyword evidence="4 9" id="KW-0812">Transmembrane</keyword>
<dbReference type="GO" id="GO:0005347">
    <property type="term" value="F:ATP transmembrane transporter activity"/>
    <property type="evidence" value="ECO:0007669"/>
    <property type="project" value="TreeGrafter"/>
</dbReference>
<keyword evidence="7 9" id="KW-0472">Membrane</keyword>
<dbReference type="AlphaFoldDB" id="A0AAD5S1L4"/>
<dbReference type="EMBL" id="JADGJD010002580">
    <property type="protein sequence ID" value="KAJ3031164.1"/>
    <property type="molecule type" value="Genomic_DNA"/>
</dbReference>
<protein>
    <submittedName>
        <fullName evidence="12">Uncharacterized protein</fullName>
    </submittedName>
</protein>
<evidence type="ECO:0000256" key="4">
    <source>
        <dbReference type="ARBA" id="ARBA00022692"/>
    </source>
</evidence>
<dbReference type="Gene3D" id="1.50.40.10">
    <property type="entry name" value="Mitochondrial carrier domain"/>
    <property type="match status" value="1"/>
</dbReference>
<keyword evidence="6 11" id="KW-1133">Transmembrane helix</keyword>
<feature type="transmembrane region" description="Helical" evidence="11">
    <location>
        <begin position="184"/>
        <end position="205"/>
    </location>
</feature>
<evidence type="ECO:0000256" key="9">
    <source>
        <dbReference type="PROSITE-ProRule" id="PRU00282"/>
    </source>
</evidence>
<evidence type="ECO:0000313" key="13">
    <source>
        <dbReference type="Proteomes" id="UP001212841"/>
    </source>
</evidence>
<proteinExistence type="inferred from homology"/>